<feature type="transmembrane region" description="Helical" evidence="1">
    <location>
        <begin position="12"/>
        <end position="33"/>
    </location>
</feature>
<evidence type="ECO:0000256" key="1">
    <source>
        <dbReference type="SAM" id="Phobius"/>
    </source>
</evidence>
<evidence type="ECO:0008006" key="4">
    <source>
        <dbReference type="Google" id="ProtNLM"/>
    </source>
</evidence>
<evidence type="ECO:0000313" key="2">
    <source>
        <dbReference type="EMBL" id="QDY88335.1"/>
    </source>
</evidence>
<dbReference type="EMBL" id="CP041663">
    <property type="protein sequence ID" value="QDY88335.1"/>
    <property type="molecule type" value="Genomic_DNA"/>
</dbReference>
<dbReference type="RefSeq" id="WP_146308802.1">
    <property type="nucleotide sequence ID" value="NZ_CP041663.1"/>
</dbReference>
<keyword evidence="1" id="KW-0472">Membrane</keyword>
<proteinExistence type="predicted"/>
<accession>A0A5B8K5Q1</accession>
<reference evidence="3" key="1">
    <citation type="submission" date="2019-07" db="EMBL/GenBank/DDBJ databases">
        <title>Complete genome sequences of three Mycoplasma sp. 1220 strains.</title>
        <authorList>
            <person name="Grozner D."/>
            <person name="Forro B."/>
            <person name="Kovacs A.B."/>
            <person name="Marton S."/>
            <person name="Banyai K."/>
            <person name="Kreizinger Z."/>
            <person name="Sulyok K.M."/>
            <person name="Gyuranecz M."/>
        </authorList>
    </citation>
    <scope>NUCLEOTIDE SEQUENCE [LARGE SCALE GENOMIC DNA]</scope>
    <source>
        <strain evidence="3">MYCAV93</strain>
    </source>
</reference>
<sequence length="480" mass="57233">MKDKKFRNYFAINTIIYTLSVGFIVSLFSVLVLQEHRDPSTNIRYLWADPQKDHELDNRKLEFSDKFEDKALWDYGLKYKIKENSDWNKKEILPSQLTLDEIKRNIKLKAWVDTELVSFVPFDDLGSVFLIYKYQEKNIFIYVIGFKKQDDLSLLETSEFENNNNILIETKNSELEITYFNGFFLDYEVSENYPTKWFLLVPQSKLVNFYTLNTDSRTSEPLKLNNVITLLNKDKKIKISQPNVILLGTEMFENRMIDLAILEINFDSSEEAKLFTNAELDDLSEKLQKPSFMSYNGENVILKSYVNDEKIDFLVKPEWMHDFDYNYGAKINYWEKFLGKYKDQIYYDLRYANFHKYDESFGATVSNLNRLWILNNNYDPRDINNKESMYTPLAYNAGDWFETNPKDSTGAWDYFKQRSYAIFHNLGKDTSFYNFDAIYGTNNKNQRNWYLKALIDFYPNIQTKLINELRNNDKYYYIGK</sequence>
<evidence type="ECO:0000313" key="3">
    <source>
        <dbReference type="Proteomes" id="UP000317512"/>
    </source>
</evidence>
<keyword evidence="1" id="KW-0812">Transmembrane</keyword>
<dbReference type="AlphaFoldDB" id="A0A5B8K5Q1"/>
<gene>
    <name evidence="2" type="ORF">FOY43_01495</name>
</gene>
<organism evidence="2 3">
    <name type="scientific">Mycoplasma anserisalpingitidis</name>
    <dbReference type="NCBI Taxonomy" id="519450"/>
    <lineage>
        <taxon>Bacteria</taxon>
        <taxon>Bacillati</taxon>
        <taxon>Mycoplasmatota</taxon>
        <taxon>Mollicutes</taxon>
        <taxon>Mycoplasmataceae</taxon>
        <taxon>Mycoplasma</taxon>
    </lineage>
</organism>
<protein>
    <recommendedName>
        <fullName evidence="4">DUF31 domain-containing protein</fullName>
    </recommendedName>
</protein>
<keyword evidence="1" id="KW-1133">Transmembrane helix</keyword>
<dbReference type="OrthoDB" id="399787at2"/>
<dbReference type="Proteomes" id="UP000317512">
    <property type="component" value="Chromosome"/>
</dbReference>
<name>A0A5B8K5Q1_9MOLU</name>